<dbReference type="InterPro" id="IPR045202">
    <property type="entry name" value="CHIP_RING-Ubox"/>
</dbReference>
<dbReference type="Gene3D" id="3.30.40.10">
    <property type="entry name" value="Zinc/RING finger domain, C3HC4 (zinc finger)"/>
    <property type="match status" value="1"/>
</dbReference>
<keyword evidence="5" id="KW-0833">Ubl conjugation pathway</keyword>
<dbReference type="PANTHER" id="PTHR46803:SF2">
    <property type="entry name" value="E3 UBIQUITIN-PROTEIN LIGASE CHIP"/>
    <property type="match status" value="1"/>
</dbReference>
<dbReference type="PANTHER" id="PTHR46803">
    <property type="entry name" value="E3 UBIQUITIN-PROTEIN LIGASE CHIP"/>
    <property type="match status" value="1"/>
</dbReference>
<dbReference type="KEGG" id="tpv:TP01_0301"/>
<protein>
    <recommendedName>
        <fullName evidence="7">E3 ubiquitin-protein ligase CHIP</fullName>
        <ecNumber evidence="2">2.3.2.27</ecNumber>
    </recommendedName>
    <alternativeName>
        <fullName evidence="8">RING-type E3 ubiquitin transferase CHIP</fullName>
    </alternativeName>
</protein>
<dbReference type="CDD" id="cd16654">
    <property type="entry name" value="RING-Ubox_CHIP"/>
    <property type="match status" value="1"/>
</dbReference>
<dbReference type="OMA" id="PSIPAYY"/>
<dbReference type="SMART" id="SM00028">
    <property type="entry name" value="TPR"/>
    <property type="match status" value="2"/>
</dbReference>
<dbReference type="GO" id="GO:0051087">
    <property type="term" value="F:protein-folding chaperone binding"/>
    <property type="evidence" value="ECO:0007669"/>
    <property type="project" value="TreeGrafter"/>
</dbReference>
<dbReference type="GO" id="GO:0061630">
    <property type="term" value="F:ubiquitin protein ligase activity"/>
    <property type="evidence" value="ECO:0007669"/>
    <property type="project" value="UniProtKB-EC"/>
</dbReference>
<dbReference type="PROSITE" id="PS51698">
    <property type="entry name" value="U_BOX"/>
    <property type="match status" value="1"/>
</dbReference>
<evidence type="ECO:0000256" key="7">
    <source>
        <dbReference type="ARBA" id="ARBA00044534"/>
    </source>
</evidence>
<dbReference type="Pfam" id="PF13431">
    <property type="entry name" value="TPR_17"/>
    <property type="match status" value="1"/>
</dbReference>
<name>Q4N913_THEPA</name>
<evidence type="ECO:0000256" key="9">
    <source>
        <dbReference type="PROSITE-ProRule" id="PRU00339"/>
    </source>
</evidence>
<dbReference type="Gene3D" id="1.25.40.10">
    <property type="entry name" value="Tetratricopeptide repeat domain"/>
    <property type="match status" value="1"/>
</dbReference>
<keyword evidence="12" id="KW-1185">Reference proteome</keyword>
<dbReference type="GO" id="GO:0005737">
    <property type="term" value="C:cytoplasm"/>
    <property type="evidence" value="ECO:0007669"/>
    <property type="project" value="TreeGrafter"/>
</dbReference>
<evidence type="ECO:0000313" key="12">
    <source>
        <dbReference type="Proteomes" id="UP000001949"/>
    </source>
</evidence>
<accession>Q4N913</accession>
<comment type="catalytic activity">
    <reaction evidence="1">
        <text>S-ubiquitinyl-[E2 ubiquitin-conjugating enzyme]-L-cysteine + [acceptor protein]-L-lysine = [E2 ubiquitin-conjugating enzyme]-L-cysteine + N(6)-ubiquitinyl-[acceptor protein]-L-lysine.</text>
        <dbReference type="EC" id="2.3.2.27"/>
    </reaction>
</comment>
<dbReference type="GO" id="GO:0000209">
    <property type="term" value="P:protein polyubiquitination"/>
    <property type="evidence" value="ECO:0007669"/>
    <property type="project" value="TreeGrafter"/>
</dbReference>
<evidence type="ECO:0000256" key="4">
    <source>
        <dbReference type="ARBA" id="ARBA00022737"/>
    </source>
</evidence>
<dbReference type="Pfam" id="PF04564">
    <property type="entry name" value="U-box"/>
    <property type="match status" value="1"/>
</dbReference>
<dbReference type="GeneID" id="3502569"/>
<dbReference type="EMBL" id="AAGK01000001">
    <property type="protein sequence ID" value="EAN33545.1"/>
    <property type="molecule type" value="Genomic_DNA"/>
</dbReference>
<proteinExistence type="predicted"/>
<dbReference type="AlphaFoldDB" id="Q4N913"/>
<sequence length="319" mass="37833">MEEEMISLDSLEEKKPDTFYNITFNDIDHAIYSASENIEFPKDRNIIRKAEDFRNLGNESFKKGFLESAIDYYTKAIKTYPHNHEFYTNRALCYKKQNKWDLVEQDVRQALNLEENSVKAHYYLGQALLNLGTNHTVLLNTVPYHGDPVEGMRKLRKAKCLSEHYKVPYIEEIDNEILKAKKAIWESQDIQFNNTLNSFYTFIHRERVESRMELEEYGERIQQLEHFRNYIAKSKEKHIPPYLCCKISMCLMRDPVISSSGLTYERKLLETHLLCNGEYDPITRELCKMSDLVPNYHVKEAVEDFLDKNPWAFDDYYTI</sequence>
<comment type="caution">
    <text evidence="11">The sequence shown here is derived from an EMBL/GenBank/DDBJ whole genome shotgun (WGS) entry which is preliminary data.</text>
</comment>
<dbReference type="GO" id="GO:0045862">
    <property type="term" value="P:positive regulation of proteolysis"/>
    <property type="evidence" value="ECO:0007669"/>
    <property type="project" value="TreeGrafter"/>
</dbReference>
<dbReference type="Proteomes" id="UP000001949">
    <property type="component" value="Unassembled WGS sequence"/>
</dbReference>
<evidence type="ECO:0000313" key="11">
    <source>
        <dbReference type="EMBL" id="EAN33545.1"/>
    </source>
</evidence>
<evidence type="ECO:0000256" key="6">
    <source>
        <dbReference type="ARBA" id="ARBA00022803"/>
    </source>
</evidence>
<keyword evidence="6 9" id="KW-0802">TPR repeat</keyword>
<organism evidence="11 12">
    <name type="scientific">Theileria parva</name>
    <name type="common">East coast fever infection agent</name>
    <dbReference type="NCBI Taxonomy" id="5875"/>
    <lineage>
        <taxon>Eukaryota</taxon>
        <taxon>Sar</taxon>
        <taxon>Alveolata</taxon>
        <taxon>Apicomplexa</taxon>
        <taxon>Aconoidasida</taxon>
        <taxon>Piroplasmida</taxon>
        <taxon>Theileriidae</taxon>
        <taxon>Theileria</taxon>
    </lineage>
</organism>
<dbReference type="GO" id="GO:0043161">
    <property type="term" value="P:proteasome-mediated ubiquitin-dependent protein catabolic process"/>
    <property type="evidence" value="ECO:0007669"/>
    <property type="project" value="TreeGrafter"/>
</dbReference>
<feature type="repeat" description="TPR" evidence="9">
    <location>
        <begin position="50"/>
        <end position="83"/>
    </location>
</feature>
<dbReference type="PROSITE" id="PS50005">
    <property type="entry name" value="TPR"/>
    <property type="match status" value="1"/>
</dbReference>
<dbReference type="SUPFAM" id="SSF57850">
    <property type="entry name" value="RING/U-box"/>
    <property type="match status" value="1"/>
</dbReference>
<reference evidence="11 12" key="1">
    <citation type="journal article" date="2005" name="Science">
        <title>Genome sequence of Theileria parva, a bovine pathogen that transforms lymphocytes.</title>
        <authorList>
            <person name="Gardner M.J."/>
            <person name="Bishop R."/>
            <person name="Shah T."/>
            <person name="de Villiers E.P."/>
            <person name="Carlton J.M."/>
            <person name="Hall N."/>
            <person name="Ren Q."/>
            <person name="Paulsen I.T."/>
            <person name="Pain A."/>
            <person name="Berriman M."/>
            <person name="Wilson R.J.M."/>
            <person name="Sato S."/>
            <person name="Ralph S.A."/>
            <person name="Mann D.J."/>
            <person name="Xiong Z."/>
            <person name="Shallom S.J."/>
            <person name="Weidman J."/>
            <person name="Jiang L."/>
            <person name="Lynn J."/>
            <person name="Weaver B."/>
            <person name="Shoaibi A."/>
            <person name="Domingo A.R."/>
            <person name="Wasawo D."/>
            <person name="Crabtree J."/>
            <person name="Wortman J.R."/>
            <person name="Haas B."/>
            <person name="Angiuoli S.V."/>
            <person name="Creasy T.H."/>
            <person name="Lu C."/>
            <person name="Suh B."/>
            <person name="Silva J.C."/>
            <person name="Utterback T.R."/>
            <person name="Feldblyum T.V."/>
            <person name="Pertea M."/>
            <person name="Allen J."/>
            <person name="Nierman W.C."/>
            <person name="Taracha E.L.N."/>
            <person name="Salzberg S.L."/>
            <person name="White O.R."/>
            <person name="Fitzhugh H.A."/>
            <person name="Morzaria S."/>
            <person name="Venter J.C."/>
            <person name="Fraser C.M."/>
            <person name="Nene V."/>
        </authorList>
    </citation>
    <scope>NUCLEOTIDE SEQUENCE [LARGE SCALE GENOMIC DNA]</scope>
    <source>
        <strain evidence="11 12">Muguga</strain>
    </source>
</reference>
<evidence type="ECO:0000256" key="8">
    <source>
        <dbReference type="ARBA" id="ARBA00044543"/>
    </source>
</evidence>
<dbReference type="GO" id="GO:0071218">
    <property type="term" value="P:cellular response to misfolded protein"/>
    <property type="evidence" value="ECO:0007669"/>
    <property type="project" value="TreeGrafter"/>
</dbReference>
<dbReference type="InterPro" id="IPR003613">
    <property type="entry name" value="Ubox_domain"/>
</dbReference>
<dbReference type="STRING" id="5875.Q4N913"/>
<dbReference type="InterPro" id="IPR013083">
    <property type="entry name" value="Znf_RING/FYVE/PHD"/>
</dbReference>
<dbReference type="SMART" id="SM00504">
    <property type="entry name" value="Ubox"/>
    <property type="match status" value="1"/>
</dbReference>
<evidence type="ECO:0000256" key="2">
    <source>
        <dbReference type="ARBA" id="ARBA00012483"/>
    </source>
</evidence>
<evidence type="ECO:0000256" key="5">
    <source>
        <dbReference type="ARBA" id="ARBA00022786"/>
    </source>
</evidence>
<dbReference type="EC" id="2.3.2.27" evidence="2"/>
<dbReference type="InterPro" id="IPR011990">
    <property type="entry name" value="TPR-like_helical_dom_sf"/>
</dbReference>
<dbReference type="GO" id="GO:0006515">
    <property type="term" value="P:protein quality control for misfolded or incompletely synthesized proteins"/>
    <property type="evidence" value="ECO:0007669"/>
    <property type="project" value="TreeGrafter"/>
</dbReference>
<feature type="domain" description="U-box" evidence="10">
    <location>
        <begin position="238"/>
        <end position="312"/>
    </location>
</feature>
<dbReference type="VEuPathDB" id="PiroplasmaDB:TpMuguga_01g00301"/>
<keyword evidence="3" id="KW-0808">Transferase</keyword>
<gene>
    <name evidence="11" type="ordered locus">TP01_0301</name>
</gene>
<dbReference type="eggNOG" id="KOG4642">
    <property type="taxonomic scope" value="Eukaryota"/>
</dbReference>
<evidence type="ECO:0000259" key="10">
    <source>
        <dbReference type="PROSITE" id="PS51698"/>
    </source>
</evidence>
<evidence type="ECO:0000256" key="3">
    <source>
        <dbReference type="ARBA" id="ARBA00022679"/>
    </source>
</evidence>
<dbReference type="SUPFAM" id="SSF48452">
    <property type="entry name" value="TPR-like"/>
    <property type="match status" value="1"/>
</dbReference>
<dbReference type="InterPro" id="IPR019734">
    <property type="entry name" value="TPR_rpt"/>
</dbReference>
<keyword evidence="4" id="KW-0677">Repeat</keyword>
<dbReference type="InParanoid" id="Q4N913"/>
<evidence type="ECO:0000256" key="1">
    <source>
        <dbReference type="ARBA" id="ARBA00000900"/>
    </source>
</evidence>